<keyword evidence="3" id="KW-1185">Reference proteome</keyword>
<accession>A0AAV7SRF3</accession>
<evidence type="ECO:0000313" key="2">
    <source>
        <dbReference type="EMBL" id="KAJ1166590.1"/>
    </source>
</evidence>
<organism evidence="2 3">
    <name type="scientific">Pleurodeles waltl</name>
    <name type="common">Iberian ribbed newt</name>
    <dbReference type="NCBI Taxonomy" id="8319"/>
    <lineage>
        <taxon>Eukaryota</taxon>
        <taxon>Metazoa</taxon>
        <taxon>Chordata</taxon>
        <taxon>Craniata</taxon>
        <taxon>Vertebrata</taxon>
        <taxon>Euteleostomi</taxon>
        <taxon>Amphibia</taxon>
        <taxon>Batrachia</taxon>
        <taxon>Caudata</taxon>
        <taxon>Salamandroidea</taxon>
        <taxon>Salamandridae</taxon>
        <taxon>Pleurodelinae</taxon>
        <taxon>Pleurodeles</taxon>
    </lineage>
</organism>
<name>A0AAV7SRF3_PLEWA</name>
<gene>
    <name evidence="2" type="ORF">NDU88_006989</name>
</gene>
<reference evidence="2" key="1">
    <citation type="journal article" date="2022" name="bioRxiv">
        <title>Sequencing and chromosome-scale assembly of the giantPleurodeles waltlgenome.</title>
        <authorList>
            <person name="Brown T."/>
            <person name="Elewa A."/>
            <person name="Iarovenko S."/>
            <person name="Subramanian E."/>
            <person name="Araus A.J."/>
            <person name="Petzold A."/>
            <person name="Susuki M."/>
            <person name="Suzuki K.-i.T."/>
            <person name="Hayashi T."/>
            <person name="Toyoda A."/>
            <person name="Oliveira C."/>
            <person name="Osipova E."/>
            <person name="Leigh N.D."/>
            <person name="Simon A."/>
            <person name="Yun M.H."/>
        </authorList>
    </citation>
    <scope>NUCLEOTIDE SEQUENCE</scope>
    <source>
        <strain evidence="2">20211129_DDA</strain>
        <tissue evidence="2">Liver</tissue>
    </source>
</reference>
<feature type="region of interest" description="Disordered" evidence="1">
    <location>
        <begin position="55"/>
        <end position="77"/>
    </location>
</feature>
<feature type="compositionally biased region" description="Polar residues" evidence="1">
    <location>
        <begin position="61"/>
        <end position="77"/>
    </location>
</feature>
<comment type="caution">
    <text evidence="2">The sequence shown here is derived from an EMBL/GenBank/DDBJ whole genome shotgun (WGS) entry which is preliminary data.</text>
</comment>
<protein>
    <submittedName>
        <fullName evidence="2">Uncharacterized protein</fullName>
    </submittedName>
</protein>
<sequence length="77" mass="8354">METARAPRGVRLLRGDPAHVEPSPSSPVLCQNCVQPVPTRRNMFSCRETHSPPANPGLQVVHSSSHLGSFVKPQTTL</sequence>
<evidence type="ECO:0000256" key="1">
    <source>
        <dbReference type="SAM" id="MobiDB-lite"/>
    </source>
</evidence>
<dbReference type="EMBL" id="JANPWB010000008">
    <property type="protein sequence ID" value="KAJ1166590.1"/>
    <property type="molecule type" value="Genomic_DNA"/>
</dbReference>
<dbReference type="Proteomes" id="UP001066276">
    <property type="component" value="Chromosome 4_2"/>
</dbReference>
<feature type="region of interest" description="Disordered" evidence="1">
    <location>
        <begin position="1"/>
        <end position="27"/>
    </location>
</feature>
<evidence type="ECO:0000313" key="3">
    <source>
        <dbReference type="Proteomes" id="UP001066276"/>
    </source>
</evidence>
<proteinExistence type="predicted"/>
<dbReference type="AlphaFoldDB" id="A0AAV7SRF3"/>